<name>A0A0C1ZFW9_9BACT</name>
<protein>
    <submittedName>
        <fullName evidence="1">Phage protein</fullName>
    </submittedName>
</protein>
<dbReference type="EMBL" id="JMCC02000035">
    <property type="protein sequence ID" value="KIG16544.1"/>
    <property type="molecule type" value="Genomic_DNA"/>
</dbReference>
<comment type="caution">
    <text evidence="1">The sequence shown here is derived from an EMBL/GenBank/DDBJ whole genome shotgun (WGS) entry which is preliminary data.</text>
</comment>
<dbReference type="Proteomes" id="UP000031599">
    <property type="component" value="Unassembled WGS sequence"/>
</dbReference>
<reference evidence="1 2" key="1">
    <citation type="submission" date="2014-12" db="EMBL/GenBank/DDBJ databases">
        <title>Genome assembly of Enhygromyxa salina DSM 15201.</title>
        <authorList>
            <person name="Sharma G."/>
            <person name="Subramanian S."/>
        </authorList>
    </citation>
    <scope>NUCLEOTIDE SEQUENCE [LARGE SCALE GENOMIC DNA]</scope>
    <source>
        <strain evidence="1 2">DSM 15201</strain>
    </source>
</reference>
<organism evidence="1 2">
    <name type="scientific">Enhygromyxa salina</name>
    <dbReference type="NCBI Taxonomy" id="215803"/>
    <lineage>
        <taxon>Bacteria</taxon>
        <taxon>Pseudomonadati</taxon>
        <taxon>Myxococcota</taxon>
        <taxon>Polyangia</taxon>
        <taxon>Nannocystales</taxon>
        <taxon>Nannocystaceae</taxon>
        <taxon>Enhygromyxa</taxon>
    </lineage>
</organism>
<evidence type="ECO:0000313" key="2">
    <source>
        <dbReference type="Proteomes" id="UP000031599"/>
    </source>
</evidence>
<dbReference type="RefSeq" id="WP_052549403.1">
    <property type="nucleotide sequence ID" value="NZ_JMCC02000035.1"/>
</dbReference>
<proteinExistence type="predicted"/>
<gene>
    <name evidence="1" type="ORF">DB30_04315</name>
</gene>
<sequence length="552" mass="60541">MSDQLMGSGAASGDGDDRHYTEFLASVRTRFEAATKATKATKATNENGKPPPLFTTATTELFDVFLDALPASYQQQNTCASCRSFFERYGGLVTVDDAGKVASALWGATQSLGVYDAAVRALAEHTTRAPITGVFVTSEPVWGKPTTGDWKHLAVTPASELVFPTGRLRRASEIAAERREDYRLLRAGLEEFPLKLVKKAAALLSTGGLYRSEKCISVANWLLGLHQRRQAVGSAAARDNVVWLAVATAPPGFCHVRSSMIGTLLEDLAEQLPFDVVKAKFDAKMHPLQYQRPTAAPGKQNIERAEKIVAELRSAGALERRFATLADLQPLWVPSSAPRSNEKQGVFSHLKAKLKPTEMELDVPAQVMTWEKFSKRVVPNAARIEYRVPSATCAYLGLVTAKNPEAPPIIQWDSPDKRNPVTWYVYVNGSPPARWNLKPNTHHEVSAITLSPAMWGGDGKHRHHGNLVIFVLEGAKDLKYESGAGFFPEFLKSDYREIRKTLEAYTKAAVVHGKGGEQASGIALQEGASWGHVFRVTDKGGVAQTYKLDRWD</sequence>
<dbReference type="AlphaFoldDB" id="A0A0C1ZFW9"/>
<evidence type="ECO:0000313" key="1">
    <source>
        <dbReference type="EMBL" id="KIG16544.1"/>
    </source>
</evidence>
<accession>A0A0C1ZFW9</accession>